<dbReference type="PROSITE" id="PS51192">
    <property type="entry name" value="HELICASE_ATP_BIND_1"/>
    <property type="match status" value="1"/>
</dbReference>
<keyword evidence="6 15" id="KW-0963">Cytoplasm</keyword>
<dbReference type="InterPro" id="IPR036266">
    <property type="entry name" value="SecA_Wing/Scaffold_sf"/>
</dbReference>
<evidence type="ECO:0000259" key="20">
    <source>
        <dbReference type="PROSITE" id="PS51196"/>
    </source>
</evidence>
<dbReference type="EC" id="7.4.2.8" evidence="15"/>
<name>A0AAV5B249_9ACTN</name>
<keyword evidence="22" id="KW-1185">Reference proteome</keyword>
<evidence type="ECO:0000256" key="10">
    <source>
        <dbReference type="ARBA" id="ARBA00022840"/>
    </source>
</evidence>
<dbReference type="Pfam" id="PF02810">
    <property type="entry name" value="SEC-C"/>
    <property type="match status" value="1"/>
</dbReference>
<feature type="domain" description="Helicase ATP-binding" evidence="18">
    <location>
        <begin position="88"/>
        <end position="248"/>
    </location>
</feature>
<comment type="function">
    <text evidence="15">Part of the Sec protein translocase complex. Interacts with the SecYEG preprotein conducting channel. Has a central role in coupling the hydrolysis of ATP to the transfer of proteins into and across the cell membrane, serving as an ATP-driven molecular motor driving the stepwise translocation of polypeptide chains across the membrane.</text>
</comment>
<dbReference type="GO" id="GO:0043952">
    <property type="term" value="P:protein transport by the Sec complex"/>
    <property type="evidence" value="ECO:0007669"/>
    <property type="project" value="TreeGrafter"/>
</dbReference>
<comment type="subunit">
    <text evidence="15">Monomer and homodimer. Part of the essential Sec protein translocation apparatus which comprises SecA, SecYEG and auxiliary proteins SecDF. Other proteins may also be involved.</text>
</comment>
<proteinExistence type="inferred from homology"/>
<evidence type="ECO:0000256" key="4">
    <source>
        <dbReference type="ARBA" id="ARBA00022448"/>
    </source>
</evidence>
<reference evidence="21" key="1">
    <citation type="journal article" date="2022" name="Int. J. Syst. Evol. Microbiol.">
        <title>Granulimonas faecalis gen. nov., sp. nov., and Leptogranulimonas caecicola gen. nov., sp. nov., novel lactate-producing Atopobiaceae bacteria isolated from mouse intestines, and an emended description of the family Atopobiaceae.</title>
        <authorList>
            <person name="Morinaga K."/>
            <person name="Kusada H."/>
            <person name="Sakamoto S."/>
            <person name="Murakami T."/>
            <person name="Toyoda A."/>
            <person name="Mori H."/>
            <person name="Meng X.Y."/>
            <person name="Takashino M."/>
            <person name="Murotomi K."/>
            <person name="Tamaki H."/>
        </authorList>
    </citation>
    <scope>NUCLEOTIDE SEQUENCE</scope>
    <source>
        <strain evidence="21">OPF53</strain>
    </source>
</reference>
<sequence length="913" mass="102017">MAGLFSKILSMGSDKELKEFQKIADRVNGLAPTYAGKSDEELAAMTPLLKERRANGESLDDLLPDAFAAVREMSGRVIGMRHFDVQVVGAVALHRGMIAEMKTGEGKTLVSTLAGYLNALDGKGVHIVTVNDYLARRDAQWMGRLYRAMGMNVGLLQNGMPLGDKHPAYAADVTYGTNSEFGFDYLRDNMVTQASRRVQRGHHYAIVDEVDSILIDEARTPLIISGAGTKSASIYRDFARAVKGLVADEDYELDEAKHTIMATDEGLKKIEGRLGIDNIYGDMAGQLVNHLQQALKAEYMFHRDQQYVVTGGEVKIVDEFTGRIMEGRRYSEGLHQAIEAKEGVKVLEENQTLATITLQNYFRLYDKLSGMTGTAMTEDGEFREIYKLPVQEIPPNRPVRRVDLDDQIYRTVDHKFAAVADDIERRHAKGQPVLVGTVTIESSERLSDTLDRRGIRHEVLNAKFHEREAQIVAQAGREGAVTIATNMAGRGTDILLGGNPEVLAEDMLVAEGVELEEATQEQRDDALARAKAVCSEEREHVVEAGGLCVIGTERHESRRIDNQLRGRSGRQGDPGETQFYLSLEDDLMRLFGGDRMDRIGAMMQRYDMPDDMPLQAKMVSKAVESAQRKIEEINFGMRKNVLDYDDVMNQQRQVIYAERNRILDGEDLVGHVQEVLDQTCETAVDEFCPGKDVEGWDLDGLRGWLEELTGRKDTPELDADLDRERILSIVRGYVSDLYAQRSEALGADVMADLSQQVMLRVIDQRWMTYLQEMDYLKTGIGLRGFGQRDPLVEYKQEAYRAFQALVNAMYEDYIRTLLRIEVSTRPQPEPERDNLAGATFSGPAEVDGDQGDRPRGRIAATSNIARDGKDREPAKPRPYVKAESGDPYAGVGRNDPCPCGSGKKFKNCHGKKH</sequence>
<accession>A0AAV5B249</accession>
<feature type="compositionally biased region" description="Basic residues" evidence="17">
    <location>
        <begin position="903"/>
        <end position="913"/>
    </location>
</feature>
<feature type="binding site" evidence="15">
    <location>
        <begin position="104"/>
        <end position="108"/>
    </location>
    <ligand>
        <name>ATP</name>
        <dbReference type="ChEBI" id="CHEBI:30616"/>
    </ligand>
</feature>
<dbReference type="GO" id="GO:0017038">
    <property type="term" value="P:protein import"/>
    <property type="evidence" value="ECO:0007669"/>
    <property type="project" value="InterPro"/>
</dbReference>
<dbReference type="InterPro" id="IPR001650">
    <property type="entry name" value="Helicase_C-like"/>
</dbReference>
<keyword evidence="10 15" id="KW-0067">ATP-binding</keyword>
<evidence type="ECO:0000256" key="5">
    <source>
        <dbReference type="ARBA" id="ARBA00022475"/>
    </source>
</evidence>
<dbReference type="PANTHER" id="PTHR30612">
    <property type="entry name" value="SECA INNER MEMBRANE COMPONENT OF SEC PROTEIN SECRETION SYSTEM"/>
    <property type="match status" value="1"/>
</dbReference>
<comment type="cofactor">
    <cofactor evidence="1">
        <name>Zn(2+)</name>
        <dbReference type="ChEBI" id="CHEBI:29105"/>
    </cofactor>
</comment>
<dbReference type="PROSITE" id="PS01312">
    <property type="entry name" value="SECA"/>
    <property type="match status" value="1"/>
</dbReference>
<dbReference type="PROSITE" id="PS51196">
    <property type="entry name" value="SECA_MOTOR_DEAD"/>
    <property type="match status" value="1"/>
</dbReference>
<feature type="compositionally biased region" description="Basic and acidic residues" evidence="17">
    <location>
        <begin position="866"/>
        <end position="875"/>
    </location>
</feature>
<dbReference type="Pfam" id="PF07517">
    <property type="entry name" value="SecA_DEAD"/>
    <property type="match status" value="1"/>
</dbReference>
<dbReference type="Pfam" id="PF01043">
    <property type="entry name" value="SecA_PP_bind"/>
    <property type="match status" value="1"/>
</dbReference>
<evidence type="ECO:0000256" key="12">
    <source>
        <dbReference type="ARBA" id="ARBA00022967"/>
    </source>
</evidence>
<evidence type="ECO:0000256" key="16">
    <source>
        <dbReference type="RuleBase" id="RU003874"/>
    </source>
</evidence>
<keyword evidence="4 15" id="KW-0813">Transport</keyword>
<protein>
    <recommendedName>
        <fullName evidence="15 16">Protein translocase subunit SecA</fullName>
        <ecNumber evidence="15">7.4.2.8</ecNumber>
    </recommendedName>
</protein>
<dbReference type="InterPro" id="IPR000185">
    <property type="entry name" value="SecA"/>
</dbReference>
<dbReference type="Pfam" id="PF21090">
    <property type="entry name" value="P-loop_SecA"/>
    <property type="match status" value="1"/>
</dbReference>
<dbReference type="HAMAP" id="MF_01382">
    <property type="entry name" value="SecA"/>
    <property type="match status" value="1"/>
</dbReference>
<comment type="similarity">
    <text evidence="3 15 16">Belongs to the SecA family.</text>
</comment>
<evidence type="ECO:0000256" key="2">
    <source>
        <dbReference type="ARBA" id="ARBA00004170"/>
    </source>
</evidence>
<keyword evidence="7" id="KW-0479">Metal-binding</keyword>
<keyword evidence="9" id="KW-0862">Zinc</keyword>
<evidence type="ECO:0000256" key="9">
    <source>
        <dbReference type="ARBA" id="ARBA00022833"/>
    </source>
</evidence>
<dbReference type="GO" id="GO:0006605">
    <property type="term" value="P:protein targeting"/>
    <property type="evidence" value="ECO:0007669"/>
    <property type="project" value="UniProtKB-UniRule"/>
</dbReference>
<dbReference type="InterPro" id="IPR011115">
    <property type="entry name" value="SecA_DEAD"/>
</dbReference>
<dbReference type="Proteomes" id="UP001055025">
    <property type="component" value="Unassembled WGS sequence"/>
</dbReference>
<dbReference type="FunFam" id="3.40.50.300:FF:000113">
    <property type="entry name" value="Preprotein translocase subunit SecA"/>
    <property type="match status" value="1"/>
</dbReference>
<dbReference type="Pfam" id="PF07516">
    <property type="entry name" value="SecA_SW"/>
    <property type="match status" value="1"/>
</dbReference>
<dbReference type="NCBIfam" id="NF009538">
    <property type="entry name" value="PRK12904.1"/>
    <property type="match status" value="1"/>
</dbReference>
<dbReference type="CDD" id="cd17928">
    <property type="entry name" value="DEXDc_SecA"/>
    <property type="match status" value="1"/>
</dbReference>
<dbReference type="PRINTS" id="PR00906">
    <property type="entry name" value="SECA"/>
</dbReference>
<evidence type="ECO:0000256" key="11">
    <source>
        <dbReference type="ARBA" id="ARBA00022927"/>
    </source>
</evidence>
<keyword evidence="5 15" id="KW-1003">Cell membrane</keyword>
<dbReference type="InterPro" id="IPR020937">
    <property type="entry name" value="SecA_CS"/>
</dbReference>
<feature type="binding site" evidence="15">
    <location>
        <position position="86"/>
    </location>
    <ligand>
        <name>ATP</name>
        <dbReference type="ChEBI" id="CHEBI:30616"/>
    </ligand>
</feature>
<dbReference type="SUPFAM" id="SSF81886">
    <property type="entry name" value="Helical scaffold and wing domains of SecA"/>
    <property type="match status" value="1"/>
</dbReference>
<evidence type="ECO:0000259" key="19">
    <source>
        <dbReference type="PROSITE" id="PS51194"/>
    </source>
</evidence>
<keyword evidence="14 15" id="KW-0472">Membrane</keyword>
<evidence type="ECO:0000256" key="14">
    <source>
        <dbReference type="ARBA" id="ARBA00023136"/>
    </source>
</evidence>
<dbReference type="RefSeq" id="WP_135978890.1">
    <property type="nucleotide sequence ID" value="NZ_BQKC01000001.1"/>
</dbReference>
<dbReference type="SMART" id="SM00957">
    <property type="entry name" value="SecA_DEAD"/>
    <property type="match status" value="1"/>
</dbReference>
<dbReference type="CDD" id="cd18803">
    <property type="entry name" value="SF2_C_secA"/>
    <property type="match status" value="1"/>
</dbReference>
<evidence type="ECO:0000313" key="21">
    <source>
        <dbReference type="EMBL" id="GJM54555.1"/>
    </source>
</evidence>
<dbReference type="GO" id="GO:0031522">
    <property type="term" value="C:cell envelope Sec protein transport complex"/>
    <property type="evidence" value="ECO:0007669"/>
    <property type="project" value="UniProtKB-ARBA"/>
</dbReference>
<dbReference type="InterPro" id="IPR044722">
    <property type="entry name" value="SecA_SF2_C"/>
</dbReference>
<evidence type="ECO:0000313" key="22">
    <source>
        <dbReference type="Proteomes" id="UP001055025"/>
    </source>
</evidence>
<keyword evidence="8 15" id="KW-0547">Nucleotide-binding</keyword>
<dbReference type="GO" id="GO:0046872">
    <property type="term" value="F:metal ion binding"/>
    <property type="evidence" value="ECO:0007669"/>
    <property type="project" value="UniProtKB-KW"/>
</dbReference>
<dbReference type="Gene3D" id="3.90.1440.10">
    <property type="entry name" value="SecA, preprotein cross-linking domain"/>
    <property type="match status" value="1"/>
</dbReference>
<dbReference type="Gene3D" id="3.10.450.50">
    <property type="match status" value="1"/>
</dbReference>
<dbReference type="InterPro" id="IPR011116">
    <property type="entry name" value="SecA_Wing/Scaffold"/>
</dbReference>
<dbReference type="PROSITE" id="PS51194">
    <property type="entry name" value="HELICASE_CTER"/>
    <property type="match status" value="1"/>
</dbReference>
<feature type="domain" description="Helicase C-terminal" evidence="19">
    <location>
        <begin position="411"/>
        <end position="620"/>
    </location>
</feature>
<dbReference type="Gene3D" id="3.40.50.300">
    <property type="entry name" value="P-loop containing nucleotide triphosphate hydrolases"/>
    <property type="match status" value="2"/>
</dbReference>
<dbReference type="GO" id="GO:0065002">
    <property type="term" value="P:intracellular protein transmembrane transport"/>
    <property type="evidence" value="ECO:0007669"/>
    <property type="project" value="UniProtKB-UniRule"/>
</dbReference>
<dbReference type="InterPro" id="IPR004027">
    <property type="entry name" value="SEC_C_motif"/>
</dbReference>
<organism evidence="21 22">
    <name type="scientific">Granulimonas faecalis</name>
    <dbReference type="NCBI Taxonomy" id="2894155"/>
    <lineage>
        <taxon>Bacteria</taxon>
        <taxon>Bacillati</taxon>
        <taxon>Actinomycetota</taxon>
        <taxon>Coriobacteriia</taxon>
        <taxon>Coriobacteriales</taxon>
        <taxon>Kribbibacteriaceae</taxon>
        <taxon>Granulimonas</taxon>
    </lineage>
</organism>
<evidence type="ECO:0000256" key="13">
    <source>
        <dbReference type="ARBA" id="ARBA00023010"/>
    </source>
</evidence>
<dbReference type="NCBIfam" id="TIGR00963">
    <property type="entry name" value="secA"/>
    <property type="match status" value="1"/>
</dbReference>
<evidence type="ECO:0000256" key="15">
    <source>
        <dbReference type="HAMAP-Rule" id="MF_01382"/>
    </source>
</evidence>
<evidence type="ECO:0000259" key="18">
    <source>
        <dbReference type="PROSITE" id="PS51192"/>
    </source>
</evidence>
<feature type="binding site" evidence="15">
    <location>
        <position position="493"/>
    </location>
    <ligand>
        <name>ATP</name>
        <dbReference type="ChEBI" id="CHEBI:30616"/>
    </ligand>
</feature>
<keyword evidence="12 15" id="KW-1278">Translocase</keyword>
<dbReference type="InterPro" id="IPR036670">
    <property type="entry name" value="SecA_X-link_sf"/>
</dbReference>
<dbReference type="AlphaFoldDB" id="A0AAV5B249"/>
<comment type="catalytic activity">
    <reaction evidence="15">
        <text>ATP + H2O + cellular proteinSide 1 = ADP + phosphate + cellular proteinSide 2.</text>
        <dbReference type="EC" id="7.4.2.8"/>
    </reaction>
</comment>
<evidence type="ECO:0000256" key="17">
    <source>
        <dbReference type="SAM" id="MobiDB-lite"/>
    </source>
</evidence>
<evidence type="ECO:0000256" key="6">
    <source>
        <dbReference type="ARBA" id="ARBA00022490"/>
    </source>
</evidence>
<evidence type="ECO:0000256" key="3">
    <source>
        <dbReference type="ARBA" id="ARBA00007650"/>
    </source>
</evidence>
<gene>
    <name evidence="15 21" type="primary">secA</name>
    <name evidence="21" type="ORF">ATOP_02100</name>
</gene>
<dbReference type="InterPro" id="IPR027417">
    <property type="entry name" value="P-loop_NTPase"/>
</dbReference>
<dbReference type="GO" id="GO:0005829">
    <property type="term" value="C:cytosol"/>
    <property type="evidence" value="ECO:0007669"/>
    <property type="project" value="TreeGrafter"/>
</dbReference>
<keyword evidence="13 15" id="KW-0811">Translocation</keyword>
<comment type="subcellular location">
    <subcellularLocation>
        <location evidence="15">Cell membrane</location>
        <topology evidence="15">Peripheral membrane protein</topology>
        <orientation evidence="15">Cytoplasmic side</orientation>
    </subcellularLocation>
    <subcellularLocation>
        <location evidence="15">Cytoplasm</location>
    </subcellularLocation>
    <subcellularLocation>
        <location evidence="2">Membrane</location>
        <topology evidence="2">Peripheral membrane protein</topology>
    </subcellularLocation>
    <text evidence="15">Distribution is 50-50.</text>
</comment>
<dbReference type="EMBL" id="BQKC01000001">
    <property type="protein sequence ID" value="GJM54555.1"/>
    <property type="molecule type" value="Genomic_DNA"/>
</dbReference>
<evidence type="ECO:0000256" key="8">
    <source>
        <dbReference type="ARBA" id="ARBA00022741"/>
    </source>
</evidence>
<dbReference type="GO" id="GO:0005524">
    <property type="term" value="F:ATP binding"/>
    <property type="evidence" value="ECO:0007669"/>
    <property type="project" value="UniProtKB-UniRule"/>
</dbReference>
<dbReference type="GO" id="GO:0008564">
    <property type="term" value="F:protein-exporting ATPase activity"/>
    <property type="evidence" value="ECO:0007669"/>
    <property type="project" value="UniProtKB-EC"/>
</dbReference>
<dbReference type="GO" id="GO:0005886">
    <property type="term" value="C:plasma membrane"/>
    <property type="evidence" value="ECO:0007669"/>
    <property type="project" value="UniProtKB-SubCell"/>
</dbReference>
<dbReference type="SUPFAM" id="SSF81767">
    <property type="entry name" value="Pre-protein crosslinking domain of SecA"/>
    <property type="match status" value="1"/>
</dbReference>
<dbReference type="InterPro" id="IPR011130">
    <property type="entry name" value="SecA_preprotein_X-link_dom"/>
</dbReference>
<dbReference type="InterPro" id="IPR014018">
    <property type="entry name" value="SecA_motor_DEAD"/>
</dbReference>
<evidence type="ECO:0000256" key="7">
    <source>
        <dbReference type="ARBA" id="ARBA00022723"/>
    </source>
</evidence>
<feature type="region of interest" description="Disordered" evidence="17">
    <location>
        <begin position="825"/>
        <end position="913"/>
    </location>
</feature>
<dbReference type="InterPro" id="IPR014001">
    <property type="entry name" value="Helicase_ATP-bd"/>
</dbReference>
<dbReference type="Gene3D" id="1.10.3060.10">
    <property type="entry name" value="Helical scaffold and wing domains of SecA"/>
    <property type="match status" value="1"/>
</dbReference>
<dbReference type="SUPFAM" id="SSF52540">
    <property type="entry name" value="P-loop containing nucleoside triphosphate hydrolases"/>
    <property type="match status" value="2"/>
</dbReference>
<dbReference type="SMART" id="SM00958">
    <property type="entry name" value="SecA_PP_bind"/>
    <property type="match status" value="1"/>
</dbReference>
<feature type="domain" description="SecA family profile" evidence="20">
    <location>
        <begin position="2"/>
        <end position="612"/>
    </location>
</feature>
<evidence type="ECO:0000256" key="1">
    <source>
        <dbReference type="ARBA" id="ARBA00001947"/>
    </source>
</evidence>
<dbReference type="PANTHER" id="PTHR30612:SF0">
    <property type="entry name" value="CHLOROPLAST PROTEIN-TRANSPORTING ATPASE"/>
    <property type="match status" value="1"/>
</dbReference>
<keyword evidence="11 15" id="KW-0653">Protein transport</keyword>
<comment type="caution">
    <text evidence="21">The sequence shown here is derived from an EMBL/GenBank/DDBJ whole genome shotgun (WGS) entry which is preliminary data.</text>
</comment>